<evidence type="ECO:0000256" key="3">
    <source>
        <dbReference type="ARBA" id="ARBA00023125"/>
    </source>
</evidence>
<dbReference type="CDD" id="cd06170">
    <property type="entry name" value="LuxR_C_like"/>
    <property type="match status" value="1"/>
</dbReference>
<keyword evidence="1 5" id="KW-0597">Phosphoprotein</keyword>
<evidence type="ECO:0000256" key="4">
    <source>
        <dbReference type="ARBA" id="ARBA00023163"/>
    </source>
</evidence>
<dbReference type="AlphaFoldDB" id="A0A2R4W226"/>
<dbReference type="InterPro" id="IPR001789">
    <property type="entry name" value="Sig_transdc_resp-reg_receiver"/>
</dbReference>
<evidence type="ECO:0000256" key="1">
    <source>
        <dbReference type="ARBA" id="ARBA00022553"/>
    </source>
</evidence>
<evidence type="ECO:0000256" key="2">
    <source>
        <dbReference type="ARBA" id="ARBA00023015"/>
    </source>
</evidence>
<dbReference type="PROSITE" id="PS50043">
    <property type="entry name" value="HTH_LUXR_2"/>
    <property type="match status" value="1"/>
</dbReference>
<dbReference type="Pfam" id="PF00196">
    <property type="entry name" value="GerE"/>
    <property type="match status" value="1"/>
</dbReference>
<proteinExistence type="predicted"/>
<evidence type="ECO:0000256" key="5">
    <source>
        <dbReference type="PROSITE-ProRule" id="PRU00169"/>
    </source>
</evidence>
<evidence type="ECO:0000313" key="9">
    <source>
        <dbReference type="Proteomes" id="UP000244792"/>
    </source>
</evidence>
<feature type="modified residue" description="4-aspartylphosphate" evidence="5">
    <location>
        <position position="63"/>
    </location>
</feature>
<dbReference type="PRINTS" id="PR00038">
    <property type="entry name" value="HTHLUXR"/>
</dbReference>
<evidence type="ECO:0000259" key="6">
    <source>
        <dbReference type="PROSITE" id="PS50043"/>
    </source>
</evidence>
<sequence length="232" mass="26088">MSKSFSQYPKTMILVDDHAILRAGLKALIQEHQEEFKVIEEASNGTEAIDKIKKIKPDIVLLDISLPDISGLDLIDSIKKYSINTKILILSMFEDETMIVKALKMGANGFIPKRLAYEELIEALKTISKAEDVYVPSCLAKTVLRGMLNKDKKTKLSTRESQVLRYTALGYGNKEMAKKLNLSVKTIETYKLRISEKINAQKKSDLVKYAIKEGLLKEEEGTGISDQEETSN</sequence>
<dbReference type="Proteomes" id="UP000244792">
    <property type="component" value="Chromosome"/>
</dbReference>
<dbReference type="KEGG" id="taci:TDSAC_1532"/>
<feature type="domain" description="HTH luxR-type" evidence="6">
    <location>
        <begin position="149"/>
        <end position="214"/>
    </location>
</feature>
<dbReference type="SUPFAM" id="SSF46894">
    <property type="entry name" value="C-terminal effector domain of the bipartite response regulators"/>
    <property type="match status" value="1"/>
</dbReference>
<dbReference type="OrthoDB" id="9779069at2"/>
<dbReference type="PANTHER" id="PTHR43214">
    <property type="entry name" value="TWO-COMPONENT RESPONSE REGULATOR"/>
    <property type="match status" value="1"/>
</dbReference>
<dbReference type="Pfam" id="PF00072">
    <property type="entry name" value="Response_reg"/>
    <property type="match status" value="1"/>
</dbReference>
<gene>
    <name evidence="8" type="ORF">TDSAC_1532</name>
</gene>
<dbReference type="InterPro" id="IPR039420">
    <property type="entry name" value="WalR-like"/>
</dbReference>
<evidence type="ECO:0000313" key="8">
    <source>
        <dbReference type="EMBL" id="AWB10871.1"/>
    </source>
</evidence>
<dbReference type="GO" id="GO:0003677">
    <property type="term" value="F:DNA binding"/>
    <property type="evidence" value="ECO:0007669"/>
    <property type="project" value="UniProtKB-KW"/>
</dbReference>
<dbReference type="SUPFAM" id="SSF52172">
    <property type="entry name" value="CheY-like"/>
    <property type="match status" value="1"/>
</dbReference>
<dbReference type="InterPro" id="IPR058245">
    <property type="entry name" value="NreC/VraR/RcsB-like_REC"/>
</dbReference>
<dbReference type="SMART" id="SM00448">
    <property type="entry name" value="REC"/>
    <property type="match status" value="1"/>
</dbReference>
<keyword evidence="3" id="KW-0238">DNA-binding</keyword>
<dbReference type="GO" id="GO:0000160">
    <property type="term" value="P:phosphorelay signal transduction system"/>
    <property type="evidence" value="ECO:0007669"/>
    <property type="project" value="InterPro"/>
</dbReference>
<evidence type="ECO:0000259" key="7">
    <source>
        <dbReference type="PROSITE" id="PS50110"/>
    </source>
</evidence>
<dbReference type="CDD" id="cd17535">
    <property type="entry name" value="REC_NarL-like"/>
    <property type="match status" value="1"/>
</dbReference>
<dbReference type="PANTHER" id="PTHR43214:SF41">
    <property type="entry name" value="NITRATE_NITRITE RESPONSE REGULATOR PROTEIN NARP"/>
    <property type="match status" value="1"/>
</dbReference>
<dbReference type="InterPro" id="IPR011006">
    <property type="entry name" value="CheY-like_superfamily"/>
</dbReference>
<keyword evidence="2" id="KW-0805">Transcription regulation</keyword>
<dbReference type="PROSITE" id="PS50110">
    <property type="entry name" value="RESPONSE_REGULATORY"/>
    <property type="match status" value="1"/>
</dbReference>
<dbReference type="EMBL" id="CP020921">
    <property type="protein sequence ID" value="AWB10871.1"/>
    <property type="molecule type" value="Genomic_DNA"/>
</dbReference>
<keyword evidence="9" id="KW-1185">Reference proteome</keyword>
<dbReference type="GO" id="GO:0006355">
    <property type="term" value="P:regulation of DNA-templated transcription"/>
    <property type="evidence" value="ECO:0007669"/>
    <property type="project" value="InterPro"/>
</dbReference>
<organism evidence="8 9">
    <name type="scientific">Thermodesulfobium acidiphilum</name>
    <dbReference type="NCBI Taxonomy" id="1794699"/>
    <lineage>
        <taxon>Bacteria</taxon>
        <taxon>Pseudomonadati</taxon>
        <taxon>Thermodesulfobiota</taxon>
        <taxon>Thermodesulfobiia</taxon>
        <taxon>Thermodesulfobiales</taxon>
        <taxon>Thermodesulfobiaceae</taxon>
        <taxon>Thermodesulfobium</taxon>
    </lineage>
</organism>
<name>A0A2R4W226_THEAF</name>
<dbReference type="InterPro" id="IPR016032">
    <property type="entry name" value="Sig_transdc_resp-reg_C-effctor"/>
</dbReference>
<reference evidence="8 9" key="1">
    <citation type="submission" date="2017-04" db="EMBL/GenBank/DDBJ databases">
        <title>Genomic insights into metabolism of Thermodesulfobium acidiphilum.</title>
        <authorList>
            <person name="Toshchakov S.V."/>
            <person name="Frolov E.N."/>
            <person name="Kublanov I.V."/>
            <person name="Samarov N.I."/>
            <person name="Novikov A."/>
            <person name="Lebedinsky A.V."/>
            <person name="Bonch-Osmolovskaya E.A."/>
            <person name="Chernyh N.A."/>
        </authorList>
    </citation>
    <scope>NUCLEOTIDE SEQUENCE [LARGE SCALE GENOMIC DNA]</scope>
    <source>
        <strain evidence="8 9">3127-1</strain>
    </source>
</reference>
<protein>
    <submittedName>
        <fullName evidence="8">Two component transcriptional regulator, LuxR family</fullName>
    </submittedName>
</protein>
<keyword evidence="4" id="KW-0804">Transcription</keyword>
<dbReference type="SMART" id="SM00421">
    <property type="entry name" value="HTH_LUXR"/>
    <property type="match status" value="1"/>
</dbReference>
<accession>A0A2R4W226</accession>
<dbReference type="Gene3D" id="3.40.50.2300">
    <property type="match status" value="1"/>
</dbReference>
<dbReference type="InterPro" id="IPR000792">
    <property type="entry name" value="Tscrpt_reg_LuxR_C"/>
</dbReference>
<feature type="domain" description="Response regulatory" evidence="7">
    <location>
        <begin position="11"/>
        <end position="128"/>
    </location>
</feature>